<dbReference type="Pfam" id="PF06985">
    <property type="entry name" value="HET"/>
    <property type="match status" value="1"/>
</dbReference>
<comment type="caution">
    <text evidence="2">The sequence shown here is derived from an EMBL/GenBank/DDBJ whole genome shotgun (WGS) entry which is preliminary data.</text>
</comment>
<feature type="domain" description="Heterokaryon incompatibility" evidence="1">
    <location>
        <begin position="291"/>
        <end position="428"/>
    </location>
</feature>
<evidence type="ECO:0000259" key="1">
    <source>
        <dbReference type="Pfam" id="PF06985"/>
    </source>
</evidence>
<sequence>MCRLCLYCRTLERMDEPCPLLQGRSQTTPVSIAGAGRPVSGLSPQDAQQIIALQQQPSSLCARCSNSRILNSFMNFQPWDEIQRDGQLSSVTQYYKDFAEARLYLGRPSSLLLTPSCPFCRMLYCILPRYVELARFDGGGAKSARVRRTGEPDIYFEPYRTYLRTVGWEMIPEELRNQCAIILGFTTSVRGTTLLPDYDPLISGASKIKDRYMTGPAIALESRFAAPDRRLFGLRPLENTLDWSRVRQALNYCLQRHRSYCHVEKPPELLTTRMIDVVERTVVPCPRDCDYVALSYVWGGVEPACQALENRCLPQTIEDAIEVAQALGRRYLWVDALCIDQSPTLTPSQMKAKIKQLDMMSTIYSCATVTIVALTGKHANAGLPGVSVPRLAQVKENIDGVTLFTIPQHYTLERGGALWSRRAWTMQEELLSRRSLVFTPSQVVFNCLVCVVEEGLDVTTFPDKPLGIHPHGLQLQKLYAAVPVSKAPQPSHDGGSMRRLSIFCNLLGTYTSRCMTNESDSLNAFRGMLTFLQRQLFPEGFVHGLPLRSHPSSLAWMHRRGVSPRRRAEFPSWSWTGWEGEVAYPEKLLDTADGHSPYTSDIELELHFLSSHEDEIEIEGWLVDLDVRTEPFSEIFIPGQDDSIGTVKEGLSIHNNTLKTGQYTCLVIQRLYEKMRGPHEWRKETVFMLALERINQQTRRHTVLTVTMFSGQGFDQIRREKQVIRLYN</sequence>
<keyword evidence="3" id="KW-1185">Reference proteome</keyword>
<dbReference type="Proteomes" id="UP000541154">
    <property type="component" value="Unassembled WGS sequence"/>
</dbReference>
<dbReference type="AlphaFoldDB" id="A0A8H6E833"/>
<dbReference type="PANTHER" id="PTHR33112">
    <property type="entry name" value="DOMAIN PROTEIN, PUTATIVE-RELATED"/>
    <property type="match status" value="1"/>
</dbReference>
<accession>A0A8H6E833</accession>
<dbReference type="InterPro" id="IPR010730">
    <property type="entry name" value="HET"/>
</dbReference>
<evidence type="ECO:0000313" key="2">
    <source>
        <dbReference type="EMBL" id="KAF5862906.1"/>
    </source>
</evidence>
<dbReference type="EMBL" id="SPNV01000063">
    <property type="protein sequence ID" value="KAF5862906.1"/>
    <property type="molecule type" value="Genomic_DNA"/>
</dbReference>
<reference evidence="2 3" key="1">
    <citation type="submission" date="2019-04" db="EMBL/GenBank/DDBJ databases">
        <title>Aspergillus burnettii sp. nov., novel species from soil in southeast Queensland.</title>
        <authorList>
            <person name="Gilchrist C.L.M."/>
            <person name="Pitt J.I."/>
            <person name="Lange L."/>
            <person name="Lacey H.J."/>
            <person name="Vuong D."/>
            <person name="Midgley D.J."/>
            <person name="Greenfield P."/>
            <person name="Bradbury M."/>
            <person name="Lacey E."/>
            <person name="Busk P.K."/>
            <person name="Pilgaard B."/>
            <person name="Chooi Y.H."/>
            <person name="Piggott A.M."/>
        </authorList>
    </citation>
    <scope>NUCLEOTIDE SEQUENCE [LARGE SCALE GENOMIC DNA]</scope>
    <source>
        <strain evidence="2 3">FRR 5400</strain>
    </source>
</reference>
<proteinExistence type="predicted"/>
<name>A0A8H6E833_PETAA</name>
<organism evidence="2 3">
    <name type="scientific">Petromyces alliaceus</name>
    <name type="common">Aspergillus alliaceus</name>
    <dbReference type="NCBI Taxonomy" id="209559"/>
    <lineage>
        <taxon>Eukaryota</taxon>
        <taxon>Fungi</taxon>
        <taxon>Dikarya</taxon>
        <taxon>Ascomycota</taxon>
        <taxon>Pezizomycotina</taxon>
        <taxon>Eurotiomycetes</taxon>
        <taxon>Eurotiomycetidae</taxon>
        <taxon>Eurotiales</taxon>
        <taxon>Aspergillaceae</taxon>
        <taxon>Aspergillus</taxon>
        <taxon>Aspergillus subgen. Circumdati</taxon>
    </lineage>
</organism>
<protein>
    <recommendedName>
        <fullName evidence="1">Heterokaryon incompatibility domain-containing protein</fullName>
    </recommendedName>
</protein>
<evidence type="ECO:0000313" key="3">
    <source>
        <dbReference type="Proteomes" id="UP000541154"/>
    </source>
</evidence>
<gene>
    <name evidence="2" type="ORF">ETB97_011047</name>
</gene>
<dbReference type="PANTHER" id="PTHR33112:SF12">
    <property type="entry name" value="HETEROKARYON INCOMPATIBILITY DOMAIN-CONTAINING PROTEIN"/>
    <property type="match status" value="1"/>
</dbReference>